<protein>
    <submittedName>
        <fullName evidence="2">Membrane-bound metal-dependent hydrolase YdjM</fullName>
    </submittedName>
</protein>
<comment type="caution">
    <text evidence="2">The sequence shown here is derived from an EMBL/GenBank/DDBJ whole genome shotgun (WGS) entry which is preliminary data.</text>
</comment>
<accession>W4QY33</accession>
<dbReference type="Proteomes" id="UP000018896">
    <property type="component" value="Unassembled WGS sequence"/>
</dbReference>
<dbReference type="PIRSF" id="PIRSF030780">
    <property type="entry name" value="Md_memb_hyd_prd"/>
    <property type="match status" value="1"/>
</dbReference>
<proteinExistence type="predicted"/>
<organism evidence="2 3">
    <name type="scientific">Halalkalibacter akibai (strain ATCC 43226 / DSM 21942 / CIP 109018 / JCM 9157 / 1139)</name>
    <name type="common">Bacillus akibai</name>
    <dbReference type="NCBI Taxonomy" id="1236973"/>
    <lineage>
        <taxon>Bacteria</taxon>
        <taxon>Bacillati</taxon>
        <taxon>Bacillota</taxon>
        <taxon>Bacilli</taxon>
        <taxon>Bacillales</taxon>
        <taxon>Bacillaceae</taxon>
        <taxon>Halalkalibacter</taxon>
    </lineage>
</organism>
<dbReference type="OrthoDB" id="5459053at2"/>
<keyword evidence="1" id="KW-0812">Transmembrane</keyword>
<dbReference type="AlphaFoldDB" id="W4QY33"/>
<dbReference type="STRING" id="1236973.JCM9157_4232"/>
<feature type="transmembrane region" description="Helical" evidence="1">
    <location>
        <begin position="90"/>
        <end position="114"/>
    </location>
</feature>
<feature type="transmembrane region" description="Helical" evidence="1">
    <location>
        <begin position="135"/>
        <end position="154"/>
    </location>
</feature>
<keyword evidence="2" id="KW-0378">Hydrolase</keyword>
<dbReference type="PANTHER" id="PTHR35531:SF1">
    <property type="entry name" value="INNER MEMBRANE PROTEIN YBCI-RELATED"/>
    <property type="match status" value="1"/>
</dbReference>
<dbReference type="InterPro" id="IPR007404">
    <property type="entry name" value="YdjM-like"/>
</dbReference>
<evidence type="ECO:0000256" key="1">
    <source>
        <dbReference type="SAM" id="Phobius"/>
    </source>
</evidence>
<name>W4QY33_HALA3</name>
<sequence length="156" mass="16867">MQGTTHIIGGVAAAIVLHSHFQQPVSEPIIYYSAAIAGAILPDICHPKSMIGRRLPILSTAFSKIFGHRSLSHSLLFMVALYLLTAQTSFSFQTGLLIGVGSHLLLDMMTAQGIKLLYPLKLKVRTPLYVKTGSLLGEGLVNIGLILIITMSLFHT</sequence>
<reference evidence="2 3" key="1">
    <citation type="journal article" date="2014" name="Genome Announc.">
        <title>Draft Genome Sequences of Three Alkaliphilic Bacillus Strains, Bacillus wakoensis JCM 9140T, Bacillus akibai JCM 9157T, and Bacillus hemicellulosilyticus JCM 9152T.</title>
        <authorList>
            <person name="Yuki M."/>
            <person name="Oshima K."/>
            <person name="Suda W."/>
            <person name="Oshida Y."/>
            <person name="Kitamura K."/>
            <person name="Iida T."/>
            <person name="Hattori M."/>
            <person name="Ohkuma M."/>
        </authorList>
    </citation>
    <scope>NUCLEOTIDE SEQUENCE [LARGE SCALE GENOMIC DNA]</scope>
    <source>
        <strain evidence="2 3">JCM 9157</strain>
    </source>
</reference>
<dbReference type="PANTHER" id="PTHR35531">
    <property type="entry name" value="INNER MEMBRANE PROTEIN YBCI-RELATED"/>
    <property type="match status" value="1"/>
</dbReference>
<gene>
    <name evidence="2" type="ORF">JCM9157_4232</name>
</gene>
<dbReference type="EMBL" id="BAUV01000049">
    <property type="protein sequence ID" value="GAE36991.1"/>
    <property type="molecule type" value="Genomic_DNA"/>
</dbReference>
<keyword evidence="1" id="KW-0472">Membrane</keyword>
<dbReference type="GO" id="GO:0016787">
    <property type="term" value="F:hydrolase activity"/>
    <property type="evidence" value="ECO:0007669"/>
    <property type="project" value="UniProtKB-KW"/>
</dbReference>
<keyword evidence="3" id="KW-1185">Reference proteome</keyword>
<dbReference type="Pfam" id="PF04307">
    <property type="entry name" value="YdjM"/>
    <property type="match status" value="1"/>
</dbReference>
<evidence type="ECO:0000313" key="3">
    <source>
        <dbReference type="Proteomes" id="UP000018896"/>
    </source>
</evidence>
<keyword evidence="1" id="KW-1133">Transmembrane helix</keyword>
<dbReference type="eggNOG" id="COG1988">
    <property type="taxonomic scope" value="Bacteria"/>
</dbReference>
<dbReference type="RefSeq" id="WP_035667320.1">
    <property type="nucleotide sequence ID" value="NZ_BAUV01000049.1"/>
</dbReference>
<dbReference type="InterPro" id="IPR016956">
    <property type="entry name" value="YdjM"/>
</dbReference>
<evidence type="ECO:0000313" key="2">
    <source>
        <dbReference type="EMBL" id="GAE36991.1"/>
    </source>
</evidence>